<sequence>MAKPYDTGAGVYFWVPYDGWMQEQCPIKPNVEHKTVRSTAAAASTSILGGKWGKKKQEEEEKGNPPFEYHGQEVTLAFVSEIVHLLEENEISLHAINDVLWRFYGCQNRINSIDLVIPAADLEDAVKVLRAAKFDDDHPRCIGHLEVTVKETNEHYPSGKWKSGERHFIGAPCPYLWNLQARHLEAWWVPDHVFHLQPAPGQERHVDLNLFRHEEYFFHLPSPGSNELWAHDHSKKEQSPIYLDSTDVALEREVEEPYAVKILFPARMVETLIRLSYQDWYLHSPMSRLLSDWHGWTEWDRTLVDIFCSIKGRAGEEEARRRVRTQGHQLKVNKTLVEVDDDHLEEALLTLKGLKPHWFRLKDFQPLFQEYLQALSLTRRSGRPCKPSPTQQEQGQAQEQSSPYPREWLEHCPIQDHFQHWAAFSVMNEFAWRFKEAGFFPSGSPFYVEKTTRAIKALNHPRPPFDGLKDPTQCPGFWQSIAHSRVGWRRRDEQHARTDPWSRHYRPWP</sequence>
<gene>
    <name evidence="1" type="ORF">BO66DRAFT_475180</name>
</gene>
<dbReference type="EMBL" id="KZ824998">
    <property type="protein sequence ID" value="RAH65248.1"/>
    <property type="molecule type" value="Genomic_DNA"/>
</dbReference>
<accession>A0ACD1GUW5</accession>
<evidence type="ECO:0000313" key="2">
    <source>
        <dbReference type="Proteomes" id="UP000249661"/>
    </source>
</evidence>
<keyword evidence="2" id="KW-1185">Reference proteome</keyword>
<organism evidence="1 2">
    <name type="scientific">Aspergillus aculeatinus CBS 121060</name>
    <dbReference type="NCBI Taxonomy" id="1448322"/>
    <lineage>
        <taxon>Eukaryota</taxon>
        <taxon>Fungi</taxon>
        <taxon>Dikarya</taxon>
        <taxon>Ascomycota</taxon>
        <taxon>Pezizomycotina</taxon>
        <taxon>Eurotiomycetes</taxon>
        <taxon>Eurotiomycetidae</taxon>
        <taxon>Eurotiales</taxon>
        <taxon>Aspergillaceae</taxon>
        <taxon>Aspergillus</taxon>
        <taxon>Aspergillus subgen. Circumdati</taxon>
    </lineage>
</organism>
<protein>
    <submittedName>
        <fullName evidence="1">Uncharacterized protein</fullName>
    </submittedName>
</protein>
<reference evidence="1" key="1">
    <citation type="submission" date="2018-02" db="EMBL/GenBank/DDBJ databases">
        <title>The genomes of Aspergillus section Nigri reveals drivers in fungal speciation.</title>
        <authorList>
            <consortium name="DOE Joint Genome Institute"/>
            <person name="Vesth T.C."/>
            <person name="Nybo J."/>
            <person name="Theobald S."/>
            <person name="Brandl J."/>
            <person name="Frisvad J.C."/>
            <person name="Nielsen K.F."/>
            <person name="Lyhne E.K."/>
            <person name="Kogle M.E."/>
            <person name="Kuo A."/>
            <person name="Riley R."/>
            <person name="Clum A."/>
            <person name="Nolan M."/>
            <person name="Lipzen A."/>
            <person name="Salamov A."/>
            <person name="Henrissat B."/>
            <person name="Wiebenga A."/>
            <person name="De vries R.P."/>
            <person name="Grigoriev I.V."/>
            <person name="Mortensen U.H."/>
            <person name="Andersen M.R."/>
            <person name="Baker S.E."/>
        </authorList>
    </citation>
    <scope>NUCLEOTIDE SEQUENCE</scope>
    <source>
        <strain evidence="1">CBS 121060</strain>
    </source>
</reference>
<proteinExistence type="predicted"/>
<name>A0ACD1GUW5_9EURO</name>
<dbReference type="Proteomes" id="UP000249661">
    <property type="component" value="Unassembled WGS sequence"/>
</dbReference>
<evidence type="ECO:0000313" key="1">
    <source>
        <dbReference type="EMBL" id="RAH65248.1"/>
    </source>
</evidence>